<gene>
    <name evidence="1" type="ORF">UFOPK1808_00397</name>
</gene>
<dbReference type="AlphaFoldDB" id="A0A6J6GEH9"/>
<name>A0A6J6GEH9_9ZZZZ</name>
<organism evidence="1">
    <name type="scientific">freshwater metagenome</name>
    <dbReference type="NCBI Taxonomy" id="449393"/>
    <lineage>
        <taxon>unclassified sequences</taxon>
        <taxon>metagenomes</taxon>
        <taxon>ecological metagenomes</taxon>
    </lineage>
</organism>
<dbReference type="EMBL" id="CAEZUL010000029">
    <property type="protein sequence ID" value="CAB4595238.1"/>
    <property type="molecule type" value="Genomic_DNA"/>
</dbReference>
<evidence type="ECO:0000313" key="1">
    <source>
        <dbReference type="EMBL" id="CAB4595238.1"/>
    </source>
</evidence>
<reference evidence="1" key="1">
    <citation type="submission" date="2020-05" db="EMBL/GenBank/DDBJ databases">
        <authorList>
            <person name="Chiriac C."/>
            <person name="Salcher M."/>
            <person name="Ghai R."/>
            <person name="Kavagutti S V."/>
        </authorList>
    </citation>
    <scope>NUCLEOTIDE SEQUENCE</scope>
</reference>
<accession>A0A6J6GEH9</accession>
<dbReference type="Gene3D" id="3.30.360.10">
    <property type="entry name" value="Dihydrodipicolinate Reductase, domain 2"/>
    <property type="match status" value="1"/>
</dbReference>
<proteinExistence type="predicted"/>
<sequence length="310" mass="32445">MNQPTMFQVGIIGSGVVGSRVALHLQSAGIRARIASSKNATELFDCRIVVLAHGAPHAALASTFIAQGISVVSASDNLADVLAILDLQERAVARNAVVIAGAACAPGLSGLLVHHVQRAFVSIDEVHVAVHGTGGPMCARQHHDSLGGVSIGWHEGEWLQRPAGSGRELCWFPDPIGARDCYRFASPEPVLLQRMAPTLHRITARVSATRRDRLTARLPMITPPHAEGSLGGLRVEVRGVRDGRRHVEVVGVAERVASVAGAVAAQSAVALLGHTVAPGVYNLGQSALPNDEILDGVLATGTALHQFVGK</sequence>
<protein>
    <submittedName>
        <fullName evidence="1">Unannotated protein</fullName>
    </submittedName>
</protein>